<accession>A0A6I4IKC5</accession>
<evidence type="ECO:0000313" key="3">
    <source>
        <dbReference type="Proteomes" id="UP000439424"/>
    </source>
</evidence>
<sequence length="437" mass="49693">MATNSLHTNGTFSTFPLWGKLFAEAGVSPLSNTGEKLELAQQALTNLRKAKLEQMVAIDDDREKAVLIAKFDHEIALVKEAIKTGYRDYPLLDTKMVLTDDGEKPILFRRPANNELAVTDWLNFTIHKSTFDSMKREKLQGYRHLAIDDCLVTNSDYVYACGEVIQDIFGFGIECKMKNGINYYNEAYKLENGCGTICIGGQNDTIMITITGVGCTLGKYGWEQDLHAWLNLFAHRPKITRIDFAFDDLESKVASIQWGYEQKDLGGYKSGGRPPAFNIIGDYWSPDGSGTTIYIGKRTSSKFCRIYEKGKQLGDKESDWTRVEVEYKAHDFHIPLDALLHPTQHFLAAYPCFHAFDNETAPVKFEMIKKAAEITWEKAISITRHQFGKYLSAFRSFYEDDSFLLDILTEEKFDYPTRLKPLYLDYSQSMPPTPLPA</sequence>
<reference evidence="2 3" key="1">
    <citation type="submission" date="2019-11" db="EMBL/GenBank/DDBJ databases">
        <title>Multidrug-resistant Acinetobacter baumannii moving toward extensively drug-resistant over fifteen years in South of Brazil.</title>
        <authorList>
            <person name="Fedrigo N.H."/>
            <person name="Cerdeira L."/>
            <person name="Fuga B."/>
            <person name="Marini P.V.B."/>
            <person name="Shinohara D.R."/>
            <person name="Carrara-Marroni F.E."/>
            <person name="Lincopan N."/>
            <person name="Tognim M.C.B."/>
        </authorList>
    </citation>
    <scope>NUCLEOTIDE SEQUENCE [LARGE SCALE GENOMIC DNA]</scope>
    <source>
        <strain evidence="2 3">Ac576</strain>
    </source>
</reference>
<organism evidence="2 3">
    <name type="scientific">Acinetobacter baumannii</name>
    <dbReference type="NCBI Taxonomy" id="470"/>
    <lineage>
        <taxon>Bacteria</taxon>
        <taxon>Pseudomonadati</taxon>
        <taxon>Pseudomonadota</taxon>
        <taxon>Gammaproteobacteria</taxon>
        <taxon>Moraxellales</taxon>
        <taxon>Moraxellaceae</taxon>
        <taxon>Acinetobacter</taxon>
        <taxon>Acinetobacter calcoaceticus/baumannii complex</taxon>
    </lineage>
</organism>
<dbReference type="RefSeq" id="WP_004909668.1">
    <property type="nucleotide sequence ID" value="NZ_JABLUZ010000001.1"/>
</dbReference>
<dbReference type="Pfam" id="PF02486">
    <property type="entry name" value="Rep_trans"/>
    <property type="match status" value="1"/>
</dbReference>
<gene>
    <name evidence="2" type="ORF">GNY86_16290</name>
</gene>
<evidence type="ECO:0000313" key="2">
    <source>
        <dbReference type="EMBL" id="MVM93093.1"/>
    </source>
</evidence>
<dbReference type="InterPro" id="IPR003491">
    <property type="entry name" value="REP-like_C"/>
</dbReference>
<dbReference type="AlphaFoldDB" id="A0A6I4IKC5"/>
<protein>
    <recommendedName>
        <fullName evidence="1">Replication initiation protein-like C-terminal domain-containing protein</fullName>
    </recommendedName>
</protein>
<feature type="domain" description="Replication initiation protein-like C-terminal" evidence="1">
    <location>
        <begin position="237"/>
        <end position="381"/>
    </location>
</feature>
<evidence type="ECO:0000259" key="1">
    <source>
        <dbReference type="Pfam" id="PF02486"/>
    </source>
</evidence>
<comment type="caution">
    <text evidence="2">The sequence shown here is derived from an EMBL/GenBank/DDBJ whole genome shotgun (WGS) entry which is preliminary data.</text>
</comment>
<name>A0A6I4IKC5_ACIBA</name>
<proteinExistence type="predicted"/>
<dbReference type="Proteomes" id="UP000439424">
    <property type="component" value="Unassembled WGS sequence"/>
</dbReference>
<dbReference type="EMBL" id="WPIP01000160">
    <property type="protein sequence ID" value="MVM93093.1"/>
    <property type="molecule type" value="Genomic_DNA"/>
</dbReference>